<sequence length="242" mass="26341">MEFTEVRDVEGIARIAQYFSEVWNTMVDVLSTETLHCIRHAGGAVIGAFDGDRLAGATVAVFGPPADASVYSMIAAADPGVGLPLKLAQRDWALGHGATTMRWTYDPLVSRNARFNLVKLGAVVIEYTVDFYGPMRDGVNDGDESDRLTVSWDLTASPRPEPPGGPEGEILRTAPDGGPLEISDGQRIWCRVPSDVVALRREDPEAAAAWRKAVRGVFTDAFADGRVATSMSRDSWYLLERK</sequence>
<dbReference type="PANTHER" id="PTHR41700">
    <property type="entry name" value="GCN5-RELATED N-ACETYLTRANSFERASE"/>
    <property type="match status" value="1"/>
</dbReference>
<dbReference type="PANTHER" id="PTHR41700:SF1">
    <property type="entry name" value="N-ACETYLTRANSFERASE DOMAIN-CONTAINING PROTEIN"/>
    <property type="match status" value="1"/>
</dbReference>
<proteinExistence type="predicted"/>
<evidence type="ECO:0000313" key="2">
    <source>
        <dbReference type="Proteomes" id="UP000316639"/>
    </source>
</evidence>
<gene>
    <name evidence="1" type="ORF">FKR81_30210</name>
</gene>
<evidence type="ECO:0000313" key="1">
    <source>
        <dbReference type="EMBL" id="TWP48041.1"/>
    </source>
</evidence>
<organism evidence="1 2">
    <name type="scientific">Lentzea tibetensis</name>
    <dbReference type="NCBI Taxonomy" id="2591470"/>
    <lineage>
        <taxon>Bacteria</taxon>
        <taxon>Bacillati</taxon>
        <taxon>Actinomycetota</taxon>
        <taxon>Actinomycetes</taxon>
        <taxon>Pseudonocardiales</taxon>
        <taxon>Pseudonocardiaceae</taxon>
        <taxon>Lentzea</taxon>
    </lineage>
</organism>
<dbReference type="OrthoDB" id="9797990at2"/>
<dbReference type="Proteomes" id="UP000316639">
    <property type="component" value="Unassembled WGS sequence"/>
</dbReference>
<keyword evidence="2" id="KW-1185">Reference proteome</keyword>
<reference evidence="1 2" key="1">
    <citation type="submission" date="2019-07" db="EMBL/GenBank/DDBJ databases">
        <title>Lentzea xizangensis sp. nov., isolated from Qinghai-Tibetan Plateau Soils.</title>
        <authorList>
            <person name="Huang J."/>
        </authorList>
    </citation>
    <scope>NUCLEOTIDE SEQUENCE [LARGE SCALE GENOMIC DNA]</scope>
    <source>
        <strain evidence="1 2">FXJ1.1311</strain>
    </source>
</reference>
<dbReference type="EMBL" id="VOBR01000023">
    <property type="protein sequence ID" value="TWP48041.1"/>
    <property type="molecule type" value="Genomic_DNA"/>
</dbReference>
<name>A0A563EMA0_9PSEU</name>
<dbReference type="AlphaFoldDB" id="A0A563EMA0"/>
<accession>A0A563EMA0</accession>
<dbReference type="InterPro" id="IPR038764">
    <property type="entry name" value="GNAT_N_AcTrfase_prd"/>
</dbReference>
<comment type="caution">
    <text evidence="1">The sequence shown here is derived from an EMBL/GenBank/DDBJ whole genome shotgun (WGS) entry which is preliminary data.</text>
</comment>
<protein>
    <submittedName>
        <fullName evidence="1">Chorismate synthase</fullName>
    </submittedName>
</protein>